<protein>
    <submittedName>
        <fullName evidence="4">O(6)-alkylguanine repair protein YbaZ</fullName>
    </submittedName>
</protein>
<reference evidence="4 5" key="1">
    <citation type="submission" date="2019-02" db="EMBL/GenBank/DDBJ databases">
        <title>Sequencing the genomes of 1000 actinobacteria strains.</title>
        <authorList>
            <person name="Klenk H.-P."/>
        </authorList>
    </citation>
    <scope>NUCLEOTIDE SEQUENCE [LARGE SCALE GENOMIC DNA]</scope>
    <source>
        <strain evidence="4 5">DSM 45779</strain>
    </source>
</reference>
<dbReference type="EMBL" id="SHKL01000001">
    <property type="protein sequence ID" value="RZT84132.1"/>
    <property type="molecule type" value="Genomic_DNA"/>
</dbReference>
<accession>A0A4Q7UR24</accession>
<dbReference type="Pfam" id="PF01035">
    <property type="entry name" value="DNA_binding_1"/>
    <property type="match status" value="1"/>
</dbReference>
<keyword evidence="1" id="KW-0227">DNA damage</keyword>
<sequence>MDEETLERVRDVVAAIPPGQTLSYGEVAGRAGIRSARLVGRILSEDGHDLPWHRVLRANGTSAPHIAQEQAARLRAEGVLMVDGRLPPEHRRTPSRRRGATGEGRPRSAPETTDPGV</sequence>
<evidence type="ECO:0000259" key="3">
    <source>
        <dbReference type="Pfam" id="PF01035"/>
    </source>
</evidence>
<dbReference type="GO" id="GO:0003824">
    <property type="term" value="F:catalytic activity"/>
    <property type="evidence" value="ECO:0007669"/>
    <property type="project" value="InterPro"/>
</dbReference>
<dbReference type="Gene3D" id="1.10.10.10">
    <property type="entry name" value="Winged helix-like DNA-binding domain superfamily/Winged helix DNA-binding domain"/>
    <property type="match status" value="1"/>
</dbReference>
<keyword evidence="5" id="KW-1185">Reference proteome</keyword>
<evidence type="ECO:0000313" key="4">
    <source>
        <dbReference type="EMBL" id="RZT84132.1"/>
    </source>
</evidence>
<gene>
    <name evidence="4" type="ORF">EV383_0966</name>
</gene>
<evidence type="ECO:0000256" key="2">
    <source>
        <dbReference type="SAM" id="MobiDB-lite"/>
    </source>
</evidence>
<dbReference type="Proteomes" id="UP000291591">
    <property type="component" value="Unassembled WGS sequence"/>
</dbReference>
<feature type="region of interest" description="Disordered" evidence="2">
    <location>
        <begin position="83"/>
        <end position="117"/>
    </location>
</feature>
<dbReference type="AlphaFoldDB" id="A0A4Q7UR24"/>
<dbReference type="GO" id="GO:0006281">
    <property type="term" value="P:DNA repair"/>
    <property type="evidence" value="ECO:0007669"/>
    <property type="project" value="InterPro"/>
</dbReference>
<evidence type="ECO:0000256" key="1">
    <source>
        <dbReference type="ARBA" id="ARBA00022763"/>
    </source>
</evidence>
<feature type="domain" description="Methylated-DNA-[protein]-cysteine S-methyltransferase DNA binding" evidence="3">
    <location>
        <begin position="7"/>
        <end position="79"/>
    </location>
</feature>
<dbReference type="InterPro" id="IPR036388">
    <property type="entry name" value="WH-like_DNA-bd_sf"/>
</dbReference>
<evidence type="ECO:0000313" key="5">
    <source>
        <dbReference type="Proteomes" id="UP000291591"/>
    </source>
</evidence>
<comment type="caution">
    <text evidence="4">The sequence shown here is derived from an EMBL/GenBank/DDBJ whole genome shotgun (WGS) entry which is preliminary data.</text>
</comment>
<dbReference type="InterPro" id="IPR036217">
    <property type="entry name" value="MethylDNA_cys_MeTrfase_DNAb"/>
</dbReference>
<dbReference type="PANTHER" id="PTHR42942">
    <property type="entry name" value="6-O-METHYLGUANINE DNA METHYLTRANSFERASE"/>
    <property type="match status" value="1"/>
</dbReference>
<proteinExistence type="predicted"/>
<dbReference type="PANTHER" id="PTHR42942:SF1">
    <property type="entry name" value="ALKYLTRANSFERASE-LIKE PROTEIN 1"/>
    <property type="match status" value="1"/>
</dbReference>
<dbReference type="OrthoDB" id="9132167at2"/>
<dbReference type="SUPFAM" id="SSF46767">
    <property type="entry name" value="Methylated DNA-protein cysteine methyltransferase, C-terminal domain"/>
    <property type="match status" value="1"/>
</dbReference>
<name>A0A4Q7UR24_PSEST</name>
<dbReference type="CDD" id="cd06445">
    <property type="entry name" value="ATase"/>
    <property type="match status" value="1"/>
</dbReference>
<dbReference type="InterPro" id="IPR052520">
    <property type="entry name" value="ATL_DNA_repair"/>
</dbReference>
<dbReference type="InterPro" id="IPR014048">
    <property type="entry name" value="MethylDNA_cys_MeTrfase_DNA-bd"/>
</dbReference>
<dbReference type="RefSeq" id="WP_130288782.1">
    <property type="nucleotide sequence ID" value="NZ_SHKL01000001.1"/>
</dbReference>
<organism evidence="4 5">
    <name type="scientific">Pseudonocardia sediminis</name>
    <dbReference type="NCBI Taxonomy" id="1397368"/>
    <lineage>
        <taxon>Bacteria</taxon>
        <taxon>Bacillati</taxon>
        <taxon>Actinomycetota</taxon>
        <taxon>Actinomycetes</taxon>
        <taxon>Pseudonocardiales</taxon>
        <taxon>Pseudonocardiaceae</taxon>
        <taxon>Pseudonocardia</taxon>
    </lineage>
</organism>